<gene>
    <name evidence="1" type="ORF">S12H4_03663</name>
</gene>
<dbReference type="EMBL" id="BARW01001054">
    <property type="protein sequence ID" value="GAI71918.1"/>
    <property type="molecule type" value="Genomic_DNA"/>
</dbReference>
<evidence type="ECO:0000313" key="1">
    <source>
        <dbReference type="EMBL" id="GAI71918.1"/>
    </source>
</evidence>
<proteinExistence type="predicted"/>
<feature type="non-terminal residue" evidence="1">
    <location>
        <position position="154"/>
    </location>
</feature>
<protein>
    <submittedName>
        <fullName evidence="1">Uncharacterized protein</fullName>
    </submittedName>
</protein>
<name>X1QUH6_9ZZZZ</name>
<dbReference type="AlphaFoldDB" id="X1QUH6"/>
<reference evidence="1" key="1">
    <citation type="journal article" date="2014" name="Front. Microbiol.">
        <title>High frequency of phylogenetically diverse reductive dehalogenase-homologous genes in deep subseafloor sedimentary metagenomes.</title>
        <authorList>
            <person name="Kawai M."/>
            <person name="Futagami T."/>
            <person name="Toyoda A."/>
            <person name="Takaki Y."/>
            <person name="Nishi S."/>
            <person name="Hori S."/>
            <person name="Arai W."/>
            <person name="Tsubouchi T."/>
            <person name="Morono Y."/>
            <person name="Uchiyama I."/>
            <person name="Ito T."/>
            <person name="Fujiyama A."/>
            <person name="Inagaki F."/>
            <person name="Takami H."/>
        </authorList>
    </citation>
    <scope>NUCLEOTIDE SEQUENCE</scope>
    <source>
        <strain evidence="1">Expedition CK06-06</strain>
    </source>
</reference>
<organism evidence="1">
    <name type="scientific">marine sediment metagenome</name>
    <dbReference type="NCBI Taxonomy" id="412755"/>
    <lineage>
        <taxon>unclassified sequences</taxon>
        <taxon>metagenomes</taxon>
        <taxon>ecological metagenomes</taxon>
    </lineage>
</organism>
<accession>X1QUH6</accession>
<comment type="caution">
    <text evidence="1">The sequence shown here is derived from an EMBL/GenBank/DDBJ whole genome shotgun (WGS) entry which is preliminary data.</text>
</comment>
<sequence>MALTGVVSGLMSGGGLANLLLGIYPPLSTQYSKWAYSKHPNMIPGIGDLVELAYRGEIDYGTFLGTAKQNGFDNEWAERLFAAGTVLLSTGDYLRLWRRGEITAEELEKFLLKQRFSLPAIEHIKKASEFFPSPQDLISFAVREVYSPDIVKKF</sequence>